<dbReference type="SUPFAM" id="SSF56601">
    <property type="entry name" value="beta-lactamase/transpeptidase-like"/>
    <property type="match status" value="1"/>
</dbReference>
<name>A0A0S3F5P0_9SPHN</name>
<dbReference type="PROSITE" id="PS51257">
    <property type="entry name" value="PROKAR_LIPOPROTEIN"/>
    <property type="match status" value="1"/>
</dbReference>
<feature type="signal peptide" evidence="1">
    <location>
        <begin position="1"/>
        <end position="26"/>
    </location>
</feature>
<dbReference type="OrthoDB" id="119951at2"/>
<dbReference type="Pfam" id="PF00144">
    <property type="entry name" value="Beta-lactamase"/>
    <property type="match status" value="1"/>
</dbReference>
<protein>
    <recommendedName>
        <fullName evidence="2">Beta-lactamase-related domain-containing protein</fullName>
    </recommendedName>
</protein>
<dbReference type="Gene3D" id="3.40.710.10">
    <property type="entry name" value="DD-peptidase/beta-lactamase superfamily"/>
    <property type="match status" value="1"/>
</dbReference>
<organism evidence="3 4">
    <name type="scientific">Sphingobium baderi</name>
    <dbReference type="NCBI Taxonomy" id="1332080"/>
    <lineage>
        <taxon>Bacteria</taxon>
        <taxon>Pseudomonadati</taxon>
        <taxon>Pseudomonadota</taxon>
        <taxon>Alphaproteobacteria</taxon>
        <taxon>Sphingomonadales</taxon>
        <taxon>Sphingomonadaceae</taxon>
        <taxon>Sphingobium</taxon>
    </lineage>
</organism>
<dbReference type="PANTHER" id="PTHR46825:SF15">
    <property type="entry name" value="BETA-LACTAMASE-RELATED DOMAIN-CONTAINING PROTEIN"/>
    <property type="match status" value="1"/>
</dbReference>
<evidence type="ECO:0000313" key="4">
    <source>
        <dbReference type="Proteomes" id="UP000056968"/>
    </source>
</evidence>
<dbReference type="EMBL" id="CP013265">
    <property type="protein sequence ID" value="ALR22979.1"/>
    <property type="molecule type" value="Genomic_DNA"/>
</dbReference>
<feature type="domain" description="Beta-lactamase-related" evidence="2">
    <location>
        <begin position="203"/>
        <end position="533"/>
    </location>
</feature>
<dbReference type="KEGG" id="sbd:ATN00_21095"/>
<dbReference type="Proteomes" id="UP000056968">
    <property type="component" value="Plasmid pDE1"/>
</dbReference>
<evidence type="ECO:0000313" key="3">
    <source>
        <dbReference type="EMBL" id="ALR22979.1"/>
    </source>
</evidence>
<keyword evidence="4" id="KW-1185">Reference proteome</keyword>
<evidence type="ECO:0000256" key="1">
    <source>
        <dbReference type="SAM" id="SignalP"/>
    </source>
</evidence>
<feature type="chain" id="PRO_5006612021" description="Beta-lactamase-related domain-containing protein" evidence="1">
    <location>
        <begin position="27"/>
        <end position="680"/>
    </location>
</feature>
<dbReference type="InterPro" id="IPR050491">
    <property type="entry name" value="AmpC-like"/>
</dbReference>
<keyword evidence="3" id="KW-0614">Plasmid</keyword>
<evidence type="ECO:0000259" key="2">
    <source>
        <dbReference type="Pfam" id="PF00144"/>
    </source>
</evidence>
<sequence>MKHIWAVFAVALVACTIPSFPWSALAQEKSADFGAGDQKTAVAEKRAPPIAQYSEPEGWSVERRKRVTILRPAERTNFIAIVEVGAQANAAAAAAAAWKVLGPSQPWPVRLVSDRAGRDGWDASAIIDYQVPPSLHTVVVAAPHLSKGRWIVLIQNAAEDVAERRGAAFGLVWDTLQPAGYVRESFTGRHAHKLDADRVRIIKAFVADSMKQFEIPGVGLALIQDEKIVYEGGLGVREVGRSEPVDTHTRFLAASNTKGMTTLLLAKLVDEGRLSWDQPVTSAYPAFRLGDRDLTSKVLIRQLVCACTGLPRRDFEWTFGRSRETPASIVFSELATTNPTSGFGSTFQYSNTLAAAAGYVAGHVLYPDDEIGLAYDRAMRDKIFRPLGMADTIFSTDIALSGNHASPHGENFDGSTVPADPAFEYLIEPYRPAGGAWSSAHDMALYVRNELLSGASPEGKQLFSRANMLERRKPGVPIGRNSRYGLGLVEDTSWGVPVFHHGGGMPGYQTDVIFVPDAGVGAVLLTNSNSGSHLMAPFLRRLLEVLYDGLPQAESDVRSAAAMRLGQLEQLRAELTTPPDAAHLEKEYRSPELGRLIVRSVGGRRIWAMPSRRHSSAMLSSPRNPSSTMRILSSAEKCRRVCRRMSFTTASAEAFAGDFRKEGLGFIFVPSSLRRSPNPP</sequence>
<proteinExistence type="predicted"/>
<dbReference type="InterPro" id="IPR012338">
    <property type="entry name" value="Beta-lactam/transpept-like"/>
</dbReference>
<reference evidence="3 4" key="1">
    <citation type="submission" date="2015-11" db="EMBL/GenBank/DDBJ databases">
        <title>A Two-component Flavoprotein Monooxygenase System MeaXY Responsible for para-Hydroxylation of 2-Methyl-6-ethylaniline and 2,6-Diethylaniline in Sphingobium baderi DE-13.</title>
        <authorList>
            <person name="Cheng M."/>
            <person name="Meng Q."/>
            <person name="Yang Y."/>
            <person name="Chu C."/>
            <person name="Yan X."/>
            <person name="He J."/>
            <person name="Li S."/>
        </authorList>
    </citation>
    <scope>NUCLEOTIDE SEQUENCE [LARGE SCALE GENOMIC DNA]</scope>
    <source>
        <strain evidence="3 4">DE-13</strain>
        <plasmid evidence="4">Plasmid pDE1</plasmid>
    </source>
</reference>
<dbReference type="PANTHER" id="PTHR46825">
    <property type="entry name" value="D-ALANYL-D-ALANINE-CARBOXYPEPTIDASE/ENDOPEPTIDASE AMPH"/>
    <property type="match status" value="1"/>
</dbReference>
<geneLocation type="plasmid" evidence="3 4">
    <name>pDE1</name>
</geneLocation>
<accession>A0A0S3F5P0</accession>
<dbReference type="InterPro" id="IPR001466">
    <property type="entry name" value="Beta-lactam-related"/>
</dbReference>
<dbReference type="AlphaFoldDB" id="A0A0S3F5P0"/>
<gene>
    <name evidence="3" type="ORF">ATN00_21095</name>
</gene>
<keyword evidence="1" id="KW-0732">Signal</keyword>